<protein>
    <submittedName>
        <fullName evidence="1">Uncharacterized protein</fullName>
    </submittedName>
</protein>
<evidence type="ECO:0000313" key="1">
    <source>
        <dbReference type="EMBL" id="KAI4375062.1"/>
    </source>
</evidence>
<keyword evidence="2" id="KW-1185">Reference proteome</keyword>
<reference evidence="2" key="1">
    <citation type="journal article" date="2023" name="Front. Plant Sci.">
        <title>Chromosomal-level genome assembly of Melastoma candidum provides insights into trichome evolution.</title>
        <authorList>
            <person name="Zhong Y."/>
            <person name="Wu W."/>
            <person name="Sun C."/>
            <person name="Zou P."/>
            <person name="Liu Y."/>
            <person name="Dai S."/>
            <person name="Zhou R."/>
        </authorList>
    </citation>
    <scope>NUCLEOTIDE SEQUENCE [LARGE SCALE GENOMIC DNA]</scope>
</reference>
<organism evidence="1 2">
    <name type="scientific">Melastoma candidum</name>
    <dbReference type="NCBI Taxonomy" id="119954"/>
    <lineage>
        <taxon>Eukaryota</taxon>
        <taxon>Viridiplantae</taxon>
        <taxon>Streptophyta</taxon>
        <taxon>Embryophyta</taxon>
        <taxon>Tracheophyta</taxon>
        <taxon>Spermatophyta</taxon>
        <taxon>Magnoliopsida</taxon>
        <taxon>eudicotyledons</taxon>
        <taxon>Gunneridae</taxon>
        <taxon>Pentapetalae</taxon>
        <taxon>rosids</taxon>
        <taxon>malvids</taxon>
        <taxon>Myrtales</taxon>
        <taxon>Melastomataceae</taxon>
        <taxon>Melastomatoideae</taxon>
        <taxon>Melastomateae</taxon>
        <taxon>Melastoma</taxon>
    </lineage>
</organism>
<accession>A0ACB9R9D8</accession>
<dbReference type="Proteomes" id="UP001057402">
    <property type="component" value="Chromosome 4"/>
</dbReference>
<comment type="caution">
    <text evidence="1">The sequence shown here is derived from an EMBL/GenBank/DDBJ whole genome shotgun (WGS) entry which is preliminary data.</text>
</comment>
<dbReference type="EMBL" id="CM042883">
    <property type="protein sequence ID" value="KAI4375062.1"/>
    <property type="molecule type" value="Genomic_DNA"/>
</dbReference>
<gene>
    <name evidence="1" type="ORF">MLD38_012975</name>
</gene>
<evidence type="ECO:0000313" key="2">
    <source>
        <dbReference type="Proteomes" id="UP001057402"/>
    </source>
</evidence>
<proteinExistence type="predicted"/>
<sequence length="154" mass="16943">MSLSASQCSKGCESGWTVYLDESSSHFPVESNGGGKKSKADDDDEEEEEEENLSMVSDASSGPPSHEVEDECSNERCSTGKRRSKSKLKNKGAKGEQQHLSYYYEDTACSPHLQCTEKEKTESQNFHRNKNSASAPAEKANSGRKGGLKNRKWA</sequence>
<name>A0ACB9R9D8_9MYRT</name>